<comment type="catalytic activity">
    <reaction evidence="4">
        <text>a 2-demethylmenaquinol + S-adenosyl-L-methionine = a menaquinol + S-adenosyl-L-homocysteine + H(+)</text>
        <dbReference type="Rhea" id="RHEA:42640"/>
        <dbReference type="Rhea" id="RHEA-COMP:9539"/>
        <dbReference type="Rhea" id="RHEA-COMP:9563"/>
        <dbReference type="ChEBI" id="CHEBI:15378"/>
        <dbReference type="ChEBI" id="CHEBI:18151"/>
        <dbReference type="ChEBI" id="CHEBI:55437"/>
        <dbReference type="ChEBI" id="CHEBI:57856"/>
        <dbReference type="ChEBI" id="CHEBI:59789"/>
        <dbReference type="EC" id="2.1.1.163"/>
    </reaction>
</comment>
<feature type="binding site" evidence="4">
    <location>
        <position position="122"/>
    </location>
    <ligand>
        <name>S-adenosyl-L-methionine</name>
        <dbReference type="ChEBI" id="CHEBI:59789"/>
    </ligand>
</feature>
<dbReference type="InterPro" id="IPR023576">
    <property type="entry name" value="UbiE/COQ5_MeTrFase_CS"/>
</dbReference>
<keyword evidence="1 4" id="KW-0489">Methyltransferase</keyword>
<evidence type="ECO:0000256" key="5">
    <source>
        <dbReference type="SAM" id="MobiDB-lite"/>
    </source>
</evidence>
<keyword evidence="4" id="KW-0474">Menaquinone biosynthesis</keyword>
<feature type="binding site" evidence="4">
    <location>
        <begin position="105"/>
        <end position="106"/>
    </location>
    <ligand>
        <name>S-adenosyl-L-methionine</name>
        <dbReference type="ChEBI" id="CHEBI:59789"/>
    </ligand>
</feature>
<comment type="pathway">
    <text evidence="4">Quinol/quinone metabolism; menaquinone biosynthesis; menaquinol from 1,4-dihydroxy-2-naphthoate: step 2/2.</text>
</comment>
<evidence type="ECO:0000256" key="4">
    <source>
        <dbReference type="HAMAP-Rule" id="MF_01813"/>
    </source>
</evidence>
<feature type="compositionally biased region" description="Low complexity" evidence="5">
    <location>
        <begin position="313"/>
        <end position="486"/>
    </location>
</feature>
<feature type="region of interest" description="Disordered" evidence="5">
    <location>
        <begin position="313"/>
        <end position="498"/>
    </location>
</feature>
<dbReference type="EC" id="2.1.1.163" evidence="4"/>
<keyword evidence="2 4" id="KW-0808">Transferase</keyword>
<dbReference type="CDD" id="cd02440">
    <property type="entry name" value="AdoMet_MTases"/>
    <property type="match status" value="1"/>
</dbReference>
<accession>A0A853D4D3</accession>
<dbReference type="HAMAP" id="MF_01813">
    <property type="entry name" value="MenG_UbiE_methyltr"/>
    <property type="match status" value="1"/>
</dbReference>
<proteinExistence type="inferred from homology"/>
<feature type="binding site" evidence="4">
    <location>
        <position position="80"/>
    </location>
    <ligand>
        <name>S-adenosyl-L-methionine</name>
        <dbReference type="ChEBI" id="CHEBI:59789"/>
    </ligand>
</feature>
<comment type="function">
    <text evidence="4">Methyltransferase required for the conversion of demethylmenaquinol (DMKH2) to menaquinol (MKH2).</text>
</comment>
<feature type="region of interest" description="Disordered" evidence="5">
    <location>
        <begin position="241"/>
        <end position="280"/>
    </location>
</feature>
<dbReference type="Pfam" id="PF01209">
    <property type="entry name" value="Ubie_methyltran"/>
    <property type="match status" value="1"/>
</dbReference>
<dbReference type="PANTHER" id="PTHR43591">
    <property type="entry name" value="METHYLTRANSFERASE"/>
    <property type="match status" value="1"/>
</dbReference>
<feature type="compositionally biased region" description="Low complexity" evidence="5">
    <location>
        <begin position="253"/>
        <end position="279"/>
    </location>
</feature>
<dbReference type="Proteomes" id="UP000578352">
    <property type="component" value="Unassembled WGS sequence"/>
</dbReference>
<dbReference type="PROSITE" id="PS01184">
    <property type="entry name" value="UBIE_2"/>
    <property type="match status" value="1"/>
</dbReference>
<dbReference type="NCBIfam" id="TIGR01934">
    <property type="entry name" value="MenG_MenH_UbiE"/>
    <property type="match status" value="1"/>
</dbReference>
<evidence type="ECO:0000256" key="2">
    <source>
        <dbReference type="ARBA" id="ARBA00022679"/>
    </source>
</evidence>
<dbReference type="GO" id="GO:0009234">
    <property type="term" value="P:menaquinone biosynthetic process"/>
    <property type="evidence" value="ECO:0007669"/>
    <property type="project" value="UniProtKB-UniRule"/>
</dbReference>
<dbReference type="EMBL" id="JACCFL010000001">
    <property type="protein sequence ID" value="NYJ25515.1"/>
    <property type="molecule type" value="Genomic_DNA"/>
</dbReference>
<evidence type="ECO:0000256" key="3">
    <source>
        <dbReference type="ARBA" id="ARBA00022691"/>
    </source>
</evidence>
<dbReference type="InterPro" id="IPR029063">
    <property type="entry name" value="SAM-dependent_MTases_sf"/>
</dbReference>
<dbReference type="SUPFAM" id="SSF53335">
    <property type="entry name" value="S-adenosyl-L-methionine-dependent methyltransferases"/>
    <property type="match status" value="1"/>
</dbReference>
<organism evidence="6 7">
    <name type="scientific">Leifsonia shinshuensis</name>
    <dbReference type="NCBI Taxonomy" id="150026"/>
    <lineage>
        <taxon>Bacteria</taxon>
        <taxon>Bacillati</taxon>
        <taxon>Actinomycetota</taxon>
        <taxon>Actinomycetes</taxon>
        <taxon>Micrococcales</taxon>
        <taxon>Microbacteriaceae</taxon>
        <taxon>Leifsonia</taxon>
    </lineage>
</organism>
<dbReference type="RefSeq" id="WP_179608266.1">
    <property type="nucleotide sequence ID" value="NZ_BAABEH010000001.1"/>
</dbReference>
<dbReference type="PROSITE" id="PS51608">
    <property type="entry name" value="SAM_MT_UBIE"/>
    <property type="match status" value="1"/>
</dbReference>
<gene>
    <name evidence="4" type="primary">menG</name>
    <name evidence="6" type="ORF">HNR13_003802</name>
</gene>
<dbReference type="PANTHER" id="PTHR43591:SF24">
    <property type="entry name" value="2-METHOXY-6-POLYPRENYL-1,4-BENZOQUINOL METHYLASE, MITOCHONDRIAL"/>
    <property type="match status" value="1"/>
</dbReference>
<evidence type="ECO:0000313" key="6">
    <source>
        <dbReference type="EMBL" id="NYJ25515.1"/>
    </source>
</evidence>
<name>A0A853D4D3_9MICO</name>
<evidence type="ECO:0000256" key="1">
    <source>
        <dbReference type="ARBA" id="ARBA00022603"/>
    </source>
</evidence>
<feature type="binding site" evidence="4">
    <location>
        <position position="62"/>
    </location>
    <ligand>
        <name>S-adenosyl-L-methionine</name>
        <dbReference type="ChEBI" id="CHEBI:59789"/>
    </ligand>
</feature>
<comment type="similarity">
    <text evidence="4">Belongs to the class I-like SAM-binding methyltransferase superfamily. MenG/UbiE family.</text>
</comment>
<dbReference type="InterPro" id="IPR004033">
    <property type="entry name" value="UbiE/COQ5_MeTrFase"/>
</dbReference>
<keyword evidence="3 4" id="KW-0949">S-adenosyl-L-methionine</keyword>
<comment type="caution">
    <text evidence="6">The sequence shown here is derived from an EMBL/GenBank/DDBJ whole genome shotgun (WGS) entry which is preliminary data.</text>
</comment>
<protein>
    <recommendedName>
        <fullName evidence="4">Demethylmenaquinone methyltransferase</fullName>
        <ecNumber evidence="4">2.1.1.163</ecNumber>
    </recommendedName>
</protein>
<dbReference type="Gene3D" id="3.40.50.150">
    <property type="entry name" value="Vaccinia Virus protein VP39"/>
    <property type="match status" value="1"/>
</dbReference>
<dbReference type="UniPathway" id="UPA00079">
    <property type="reaction ID" value="UER00169"/>
</dbReference>
<dbReference type="GO" id="GO:0032259">
    <property type="term" value="P:methylation"/>
    <property type="evidence" value="ECO:0007669"/>
    <property type="project" value="UniProtKB-KW"/>
</dbReference>
<sequence length="498" mass="48946">MSKADLSKQPAQVAAMFDEVSTHYDRTNTVLSMGNATLWRVATTRAVAPRAGETILDVAAGTGTSSASLARNGASVVAADFSEGMIEVGRRRQAGNPFISFVQADATALPFDDDTFDAVTISFGLRNIVDPRAALAEFYRVTKPGGRVVVCEFSQPPLAPVRAGYGAYLRYGMPVLARLASSNPAAYEYLMESIEAWPNQPALASWLRETGFERVAWRNLTAGIVALHRGWKPVEATGGAHAGAEAEAKPAARKSTAAKAAGSPAARSNAGATKATGGKPADVDAGAEAANLEVVATGAAKSAAATVAAAKPAGAKPAAPKASAAKSAAPKASAAKSASAKPEASKPAAAKSEAAAPAATKALAAKPASVKPAAATAPASKAGAAKAGTAKPGTAKPGAAKPGPAKPGAAKPGPAKPASAKAPASSKPASAKVPASSKPASAKAPASAKPAPAKAPAAKPAAAKPASADPASGSAASARSGRPAGSEDSTSAVPPEGE</sequence>
<reference evidence="6 7" key="1">
    <citation type="submission" date="2020-07" db="EMBL/GenBank/DDBJ databases">
        <title>Sequencing the genomes of 1000 actinobacteria strains.</title>
        <authorList>
            <person name="Klenk H.-P."/>
        </authorList>
    </citation>
    <scope>NUCLEOTIDE SEQUENCE [LARGE SCALE GENOMIC DNA]</scope>
    <source>
        <strain evidence="6 7">DSM 15165</strain>
    </source>
</reference>
<dbReference type="AlphaFoldDB" id="A0A853D4D3"/>
<dbReference type="GO" id="GO:0043770">
    <property type="term" value="F:demethylmenaquinone methyltransferase activity"/>
    <property type="evidence" value="ECO:0007669"/>
    <property type="project" value="UniProtKB-UniRule"/>
</dbReference>
<evidence type="ECO:0000313" key="7">
    <source>
        <dbReference type="Proteomes" id="UP000578352"/>
    </source>
</evidence>